<evidence type="ECO:0000313" key="8">
    <source>
        <dbReference type="EMBL" id="KAL1583713.1"/>
    </source>
</evidence>
<feature type="compositionally biased region" description="Acidic residues" evidence="5">
    <location>
        <begin position="582"/>
        <end position="597"/>
    </location>
</feature>
<dbReference type="GO" id="GO:0004672">
    <property type="term" value="F:protein kinase activity"/>
    <property type="evidence" value="ECO:0007669"/>
    <property type="project" value="InterPro"/>
</dbReference>
<dbReference type="InterPro" id="IPR000719">
    <property type="entry name" value="Prot_kinase_dom"/>
</dbReference>
<dbReference type="GO" id="GO:0005524">
    <property type="term" value="F:ATP binding"/>
    <property type="evidence" value="ECO:0007669"/>
    <property type="project" value="InterPro"/>
</dbReference>
<dbReference type="EMBL" id="JAAQHG020000032">
    <property type="protein sequence ID" value="KAL1583713.1"/>
    <property type="molecule type" value="Genomic_DNA"/>
</dbReference>
<dbReference type="PANTHER" id="PTHR14030">
    <property type="entry name" value="MITOTIC CHECKPOINT SERINE/THREONINE-PROTEIN KINASE BUB1"/>
    <property type="match status" value="1"/>
</dbReference>
<keyword evidence="4" id="KW-0137">Centromere</keyword>
<gene>
    <name evidence="8" type="ORF">WHR41_07456</name>
</gene>
<protein>
    <submittedName>
        <fullName evidence="8">Uncharacterized protein</fullName>
    </submittedName>
</protein>
<keyword evidence="3" id="KW-0995">Kinetochore</keyword>
<dbReference type="RefSeq" id="XP_069226820.1">
    <property type="nucleotide sequence ID" value="XM_069376061.1"/>
</dbReference>
<feature type="compositionally biased region" description="Polar residues" evidence="5">
    <location>
        <begin position="527"/>
        <end position="538"/>
    </location>
</feature>
<feature type="compositionally biased region" description="Low complexity" evidence="5">
    <location>
        <begin position="233"/>
        <end position="246"/>
    </location>
</feature>
<dbReference type="GeneID" id="96008899"/>
<feature type="compositionally biased region" description="Acidic residues" evidence="5">
    <location>
        <begin position="681"/>
        <end position="693"/>
    </location>
</feature>
<comment type="subcellular location">
    <subcellularLocation>
        <location evidence="1">Chromosome</location>
        <location evidence="1">Centromere</location>
        <location evidence="1">Kinetochore</location>
    </subcellularLocation>
</comment>
<evidence type="ECO:0000256" key="2">
    <source>
        <dbReference type="ARBA" id="ARBA00022454"/>
    </source>
</evidence>
<evidence type="ECO:0000259" key="7">
    <source>
        <dbReference type="PROSITE" id="PS51489"/>
    </source>
</evidence>
<dbReference type="Pfam" id="PF00069">
    <property type="entry name" value="Pkinase"/>
    <property type="match status" value="1"/>
</dbReference>
<dbReference type="InterPro" id="IPR011009">
    <property type="entry name" value="Kinase-like_dom_sf"/>
</dbReference>
<reference evidence="8 9" key="1">
    <citation type="journal article" date="2020" name="Microbiol. Resour. Announc.">
        <title>Draft Genome Sequence of a Cladosporium Species Isolated from the Mesophotic Ascidian Didemnum maculosum.</title>
        <authorList>
            <person name="Gioti A."/>
            <person name="Siaperas R."/>
            <person name="Nikolaivits E."/>
            <person name="Le Goff G."/>
            <person name="Ouazzani J."/>
            <person name="Kotoulas G."/>
            <person name="Topakas E."/>
        </authorList>
    </citation>
    <scope>NUCLEOTIDE SEQUENCE [LARGE SCALE GENOMIC DNA]</scope>
    <source>
        <strain evidence="8 9">TM138-S3</strain>
    </source>
</reference>
<dbReference type="GO" id="GO:0000776">
    <property type="term" value="C:kinetochore"/>
    <property type="evidence" value="ECO:0007669"/>
    <property type="project" value="UniProtKB-KW"/>
</dbReference>
<dbReference type="GO" id="GO:0051754">
    <property type="term" value="P:meiotic sister chromatid cohesion, centromeric"/>
    <property type="evidence" value="ECO:0007669"/>
    <property type="project" value="TreeGrafter"/>
</dbReference>
<name>A0AB34KK83_9PEZI</name>
<keyword evidence="9" id="KW-1185">Reference proteome</keyword>
<evidence type="ECO:0000256" key="5">
    <source>
        <dbReference type="SAM" id="MobiDB-lite"/>
    </source>
</evidence>
<dbReference type="Pfam" id="PF08311">
    <property type="entry name" value="Mad3_BUB1_I"/>
    <property type="match status" value="1"/>
</dbReference>
<feature type="region of interest" description="Disordered" evidence="5">
    <location>
        <begin position="381"/>
        <end position="708"/>
    </location>
</feature>
<dbReference type="PROSITE" id="PS50011">
    <property type="entry name" value="PROTEIN_KINASE_DOM"/>
    <property type="match status" value="1"/>
</dbReference>
<dbReference type="PANTHER" id="PTHR14030:SF4">
    <property type="entry name" value="BUB1 KINASE, ISOFORM A-RELATED"/>
    <property type="match status" value="1"/>
</dbReference>
<keyword evidence="2" id="KW-0158">Chromosome</keyword>
<organism evidence="8 9">
    <name type="scientific">Cladosporium halotolerans</name>
    <dbReference type="NCBI Taxonomy" id="1052096"/>
    <lineage>
        <taxon>Eukaryota</taxon>
        <taxon>Fungi</taxon>
        <taxon>Dikarya</taxon>
        <taxon>Ascomycota</taxon>
        <taxon>Pezizomycotina</taxon>
        <taxon>Dothideomycetes</taxon>
        <taxon>Dothideomycetidae</taxon>
        <taxon>Cladosporiales</taxon>
        <taxon>Cladosporiaceae</taxon>
        <taxon>Cladosporium</taxon>
    </lineage>
</organism>
<proteinExistence type="predicted"/>
<dbReference type="PROSITE" id="PS00108">
    <property type="entry name" value="PROTEIN_KINASE_ST"/>
    <property type="match status" value="1"/>
</dbReference>
<sequence>MAGSGDLIDFNVIEGHKENIQALPSGRSAKALAQLYSPPLLGANPSPSLIQDANSKERQAFEKELGQIDEADDPLDVYDRYVKWTLDAYPTAQATPQSGLLPLLERATKTFQSSTHYKNDPRYLKIWLHYIRLFSDAPREVFIFLSRNNIGESLALYYEEFAAWLENAGRWNQAEEVYKMGMEKEARPVERLIRKFGEFERRKEARPEDSNEPSSPALPTVRPALAAKTDPFASASPAQPQQAKSTAPKKGKSSKMQIFADGDDSDRPSSGASSRGWDNIGSLAERKKENTHAAKPMAGEKLKVGKTNGGMQKMMVFKDASSKKSFLPKHLAKSTTGEIDNYQCVKNPKNGRLECVFVNLEAVYPRGSSSEYSFEELRAKHRGWTDKQWSRQREETAHKSQPEAALDVALDNDLEQNEPSEAPSKGFKIHRDEPEPEPAPKQKQRGFKIFEDTPTDAGPSEKSPQQDEVFVETSSKTLALNDENDENAPPSQPSEAEIRKKMRREERANRTRKIQVMDVKHIKGETKTIQLNLDSPTGQKPKRKKNTDKAEPTMTINTKEAMDEIYGIFNAPLPSQGSQSESESESSDDDDEDDYTTGDESTATGKLSAAHSDYGDETRNELLSQAQADEPEDDRTENTGWSDFTTSKHVPKEAEDRDDTAGSTAGLDWEPQQEDKNQPELPDEEMITPEEENVQTRSIPIASEDYEPPSAQFQQMSMLPNHRLPFMTPIAEQTESSLGTITARAQKDYFNAKTPSRQASGAVPESDDEDDEPPSSPFQEVTVDLADDKFKVLQPIRTKSTKGNISLGKGTAVAQTEAKTAEPSAQDAVQKGPIVLEQQCNPMDPNLRQTILSQMKPSLSTFEGYHEHSGVASGRTSEIKKYIKTLSKTGKNSMNPEKTGQTLGLPPMLQFEGSNATYTIQRELGAGTFAPVYLVENSEVVQAMKEENEENSPAARGVGKLAHRKPFEAIKMEEPLSAWEFFILQQSHRRLGVSRAAESIVRAHEMHMFRDECFLIEEYRNQGTLLDLVNIARADTANSSGGGMDEVMAMWLTVELFRTVEALHAKQIIHGDLKGDNVLVRFDDPGMETDWNSTYFPSGAHGWASKGICLIDFGRGIDMKHFVPNVAFIADWKTTEADCAEMRELRPWTYQVDYHGMAGIVHSMLFGKYMETIADRGASLGQGATKTYRIRENLKRYWQVEIWQEVFSLLLNPLMHLAGEEGKKMPVLNGMRGLRLKMEGWLEENCERGMGLKGMIGRMEAITREKRKRGGRA</sequence>
<evidence type="ECO:0000259" key="6">
    <source>
        <dbReference type="PROSITE" id="PS50011"/>
    </source>
</evidence>
<evidence type="ECO:0000313" key="9">
    <source>
        <dbReference type="Proteomes" id="UP000803884"/>
    </source>
</evidence>
<dbReference type="InterPro" id="IPR015661">
    <property type="entry name" value="Bub1/Mad3"/>
</dbReference>
<feature type="domain" description="BUB1 N-terminal" evidence="7">
    <location>
        <begin position="61"/>
        <end position="220"/>
    </location>
</feature>
<dbReference type="SMART" id="SM00220">
    <property type="entry name" value="S_TKc"/>
    <property type="match status" value="1"/>
</dbReference>
<dbReference type="SMART" id="SM00777">
    <property type="entry name" value="Mad3_BUB1_I"/>
    <property type="match status" value="1"/>
</dbReference>
<dbReference type="InterPro" id="IPR013212">
    <property type="entry name" value="Mad3/Bub1_I"/>
</dbReference>
<feature type="compositionally biased region" description="Polar residues" evidence="5">
    <location>
        <begin position="638"/>
        <end position="648"/>
    </location>
</feature>
<dbReference type="InterPro" id="IPR012572">
    <property type="entry name" value="Mad3/Bub1_II"/>
</dbReference>
<feature type="region of interest" description="Disordered" evidence="5">
    <location>
        <begin position="200"/>
        <end position="219"/>
    </location>
</feature>
<dbReference type="AlphaFoldDB" id="A0AB34KK83"/>
<dbReference type="InterPro" id="IPR008271">
    <property type="entry name" value="Ser/Thr_kinase_AS"/>
</dbReference>
<dbReference type="GO" id="GO:0005634">
    <property type="term" value="C:nucleus"/>
    <property type="evidence" value="ECO:0007669"/>
    <property type="project" value="TreeGrafter"/>
</dbReference>
<feature type="compositionally biased region" description="Basic and acidic residues" evidence="5">
    <location>
        <begin position="496"/>
        <end position="509"/>
    </location>
</feature>
<dbReference type="SUPFAM" id="SSF56112">
    <property type="entry name" value="Protein kinase-like (PK-like)"/>
    <property type="match status" value="1"/>
</dbReference>
<feature type="region of interest" description="Disordered" evidence="5">
    <location>
        <begin position="749"/>
        <end position="779"/>
    </location>
</feature>
<evidence type="ECO:0000256" key="4">
    <source>
        <dbReference type="ARBA" id="ARBA00023328"/>
    </source>
</evidence>
<feature type="domain" description="Protein kinase" evidence="6">
    <location>
        <begin position="918"/>
        <end position="1228"/>
    </location>
</feature>
<dbReference type="Gene3D" id="1.10.510.10">
    <property type="entry name" value="Transferase(Phosphotransferase) domain 1"/>
    <property type="match status" value="1"/>
</dbReference>
<dbReference type="Pfam" id="PF08171">
    <property type="entry name" value="Mad3_BUB1_II"/>
    <property type="match status" value="1"/>
</dbReference>
<feature type="compositionally biased region" description="Basic and acidic residues" evidence="5">
    <location>
        <begin position="381"/>
        <end position="401"/>
    </location>
</feature>
<dbReference type="GO" id="GO:0032991">
    <property type="term" value="C:protein-containing complex"/>
    <property type="evidence" value="ECO:0007669"/>
    <property type="project" value="UniProtKB-ARBA"/>
</dbReference>
<dbReference type="FunFam" id="1.25.40.430:FF:000003">
    <property type="entry name" value="Checkpoint serine/threonine-protein kinase BUB1"/>
    <property type="match status" value="1"/>
</dbReference>
<feature type="region of interest" description="Disordered" evidence="5">
    <location>
        <begin position="231"/>
        <end position="281"/>
    </location>
</feature>
<dbReference type="PROSITE" id="PS51489">
    <property type="entry name" value="BUB1_N"/>
    <property type="match status" value="1"/>
</dbReference>
<dbReference type="GO" id="GO:0007094">
    <property type="term" value="P:mitotic spindle assembly checkpoint signaling"/>
    <property type="evidence" value="ECO:0007669"/>
    <property type="project" value="InterPro"/>
</dbReference>
<dbReference type="Proteomes" id="UP000803884">
    <property type="component" value="Unassembled WGS sequence"/>
</dbReference>
<evidence type="ECO:0000256" key="3">
    <source>
        <dbReference type="ARBA" id="ARBA00022838"/>
    </source>
</evidence>
<dbReference type="CDD" id="cd13981">
    <property type="entry name" value="STKc_Bub1_BubR1"/>
    <property type="match status" value="1"/>
</dbReference>
<evidence type="ECO:0000256" key="1">
    <source>
        <dbReference type="ARBA" id="ARBA00004629"/>
    </source>
</evidence>
<dbReference type="Gene3D" id="1.25.40.430">
    <property type="match status" value="1"/>
</dbReference>
<feature type="compositionally biased region" description="Basic and acidic residues" evidence="5">
    <location>
        <begin position="200"/>
        <end position="209"/>
    </location>
</feature>
<comment type="caution">
    <text evidence="8">The sequence shown here is derived from an EMBL/GenBank/DDBJ whole genome shotgun (WGS) entry which is preliminary data.</text>
</comment>
<accession>A0AB34KK83</accession>